<comment type="caution">
    <text evidence="1">The sequence shown here is derived from an EMBL/GenBank/DDBJ whole genome shotgun (WGS) entry which is preliminary data.</text>
</comment>
<keyword evidence="2" id="KW-1185">Reference proteome</keyword>
<evidence type="ECO:0000313" key="2">
    <source>
        <dbReference type="Proteomes" id="UP000015347"/>
    </source>
</evidence>
<proteinExistence type="predicted"/>
<dbReference type="Proteomes" id="UP000015347">
    <property type="component" value="Unassembled WGS sequence"/>
</dbReference>
<accession>S9S1D8</accession>
<evidence type="ECO:0000313" key="1">
    <source>
        <dbReference type="EMBL" id="EPX84020.1"/>
    </source>
</evidence>
<reference evidence="2" key="1">
    <citation type="journal article" date="2014" name="Stand. Genomic Sci.">
        <title>Genome sequence of the exopolysaccharide-producing Salipiger mucosus type strain (DSM 16094(T)), a moderately halophilic member of the Roseobacter clade.</title>
        <authorList>
            <person name="Riedel T."/>
            <person name="Spring S."/>
            <person name="Fiebig A."/>
            <person name="Petersen J."/>
            <person name="Kyrpides N.C."/>
            <person name="Goker M."/>
            <person name="Klenk H.P."/>
        </authorList>
    </citation>
    <scope>NUCLEOTIDE SEQUENCE [LARGE SCALE GENOMIC DNA]</scope>
    <source>
        <strain evidence="2">DSM 16094</strain>
    </source>
</reference>
<protein>
    <submittedName>
        <fullName evidence="1">Uncharacterized protein</fullName>
    </submittedName>
</protein>
<gene>
    <name evidence="1" type="ORF">Salmuc_01795</name>
</gene>
<sequence length="273" mass="31279">MVMALVDFGTVQVYEMEDMVEVVFPYDREFVAFMKKMKGRWAPQRKAWQIKPAFVRTSSSEIVQKISEQLEAQAPKHWSHNLEVLRKRGCIMRKFEVFGGLAGLRVKMPLGHPCHHYLKEVDRLSNVRDTWYIPAVKFGDTAVQQAVARIFQDDFHAYEAAFEAAEERCLVGKIRMGAEEEEAHGMKKEGFVTAVPGFLKTADPVMADVPAREIAFEVLSMRRIDDETLKVKFEYVAPEEGHAHLTVRPFASNTLQAIGPHHMIDDDWVQKRS</sequence>
<organism evidence="1 2">
    <name type="scientific">Salipiger mucosus DSM 16094</name>
    <dbReference type="NCBI Taxonomy" id="1123237"/>
    <lineage>
        <taxon>Bacteria</taxon>
        <taxon>Pseudomonadati</taxon>
        <taxon>Pseudomonadota</taxon>
        <taxon>Alphaproteobacteria</taxon>
        <taxon>Rhodobacterales</taxon>
        <taxon>Roseobacteraceae</taxon>
        <taxon>Salipiger</taxon>
    </lineage>
</organism>
<dbReference type="HOGENOM" id="CLU_1018987_0_0_5"/>
<name>S9S1D8_9RHOB</name>
<dbReference type="EMBL" id="APVH01000013">
    <property type="protein sequence ID" value="EPX84020.1"/>
    <property type="molecule type" value="Genomic_DNA"/>
</dbReference>
<dbReference type="AlphaFoldDB" id="S9S1D8"/>